<dbReference type="GeneID" id="43579901"/>
<evidence type="ECO:0000256" key="2">
    <source>
        <dbReference type="ARBA" id="ARBA00003979"/>
    </source>
</evidence>
<keyword evidence="7 10" id="KW-0547">Nucleotide-binding</keyword>
<comment type="function">
    <text evidence="10">Phosphorylates Ins(1,3,4,5,6)P5 at position 2 to form Ins(1,2,3,4,5,6)P6 (InsP6 or phytate).</text>
</comment>
<evidence type="ECO:0000256" key="10">
    <source>
        <dbReference type="RuleBase" id="RU364126"/>
    </source>
</evidence>
<evidence type="ECO:0000256" key="7">
    <source>
        <dbReference type="ARBA" id="ARBA00022741"/>
    </source>
</evidence>
<dbReference type="GO" id="GO:0005524">
    <property type="term" value="F:ATP binding"/>
    <property type="evidence" value="ECO:0007669"/>
    <property type="project" value="UniProtKB-KW"/>
</dbReference>
<comment type="function">
    <text evidence="2">Has kinase activity and phosphorylates inositol-1,3,4,5,6-pentakisphosphate (Ins(1,3,4,5,6)P5) to produce 1,2,3,4,5,6-hexakisphosphate (InsP6), also known as phytate.</text>
</comment>
<dbReference type="GO" id="GO:0005634">
    <property type="term" value="C:nucleus"/>
    <property type="evidence" value="ECO:0007669"/>
    <property type="project" value="TreeGrafter"/>
</dbReference>
<evidence type="ECO:0000256" key="3">
    <source>
        <dbReference type="ARBA" id="ARBA00008305"/>
    </source>
</evidence>
<evidence type="ECO:0000256" key="8">
    <source>
        <dbReference type="ARBA" id="ARBA00022777"/>
    </source>
</evidence>
<evidence type="ECO:0000256" key="9">
    <source>
        <dbReference type="ARBA" id="ARBA00022840"/>
    </source>
</evidence>
<dbReference type="Proteomes" id="UP000398389">
    <property type="component" value="Unassembled WGS sequence"/>
</dbReference>
<evidence type="ECO:0000256" key="4">
    <source>
        <dbReference type="ARBA" id="ARBA00012023"/>
    </source>
</evidence>
<evidence type="ECO:0000256" key="5">
    <source>
        <dbReference type="ARBA" id="ARBA00014846"/>
    </source>
</evidence>
<name>A0A5E8B5Q9_9ASCO</name>
<sequence>MSEINDINNSVRILSDSSEWTFFAEGAANIIYKYIGSEPCYKGKLLRLRKDIPGNPTTLEVWEFLQKDVLPIIGDYYVGMDLVKINSDFVNGMLNKTATEGQRLDAPVSNKETHAFVMENVLNGDSDGLEYSKGKIKGGIEYFLGYDGNKQLKEVVFEFKPKWLLPSPTTTSEKHKHEFKVTGEVIRCRTCSLSYQRDKPVVLCPLDLVSDDYAVLENAIKSSFGKINKADFGSGKNGTSDIAEFVLAPNELTTVLAKALYKNPLLTQLQKLQSLDTRGILDYGPSSDIGDKNEEEEKEFDMGFLIATAARDCTLFVAISEEDGSNEAKPTETDTFTVTLGNRLYKAKFTVTDVDIKHPSKAKRAYWTNIERTLVDGGWYESEKYPLCNYYKSK</sequence>
<keyword evidence="12" id="KW-1185">Reference proteome</keyword>
<comment type="catalytic activity">
    <reaction evidence="1 10">
        <text>1D-myo-inositol 1,3,4,5,6-pentakisphosphate + ATP = 1D-myo-inositol hexakisphosphate + ADP + H(+)</text>
        <dbReference type="Rhea" id="RHEA:20313"/>
        <dbReference type="ChEBI" id="CHEBI:15378"/>
        <dbReference type="ChEBI" id="CHEBI:30616"/>
        <dbReference type="ChEBI" id="CHEBI:57733"/>
        <dbReference type="ChEBI" id="CHEBI:58130"/>
        <dbReference type="ChEBI" id="CHEBI:456216"/>
        <dbReference type="EC" id="2.7.1.158"/>
    </reaction>
</comment>
<organism evidence="11 12">
    <name type="scientific">Magnusiomyces paraingens</name>
    <dbReference type="NCBI Taxonomy" id="2606893"/>
    <lineage>
        <taxon>Eukaryota</taxon>
        <taxon>Fungi</taxon>
        <taxon>Dikarya</taxon>
        <taxon>Ascomycota</taxon>
        <taxon>Saccharomycotina</taxon>
        <taxon>Dipodascomycetes</taxon>
        <taxon>Dipodascales</taxon>
        <taxon>Dipodascaceae</taxon>
        <taxon>Magnusiomyces</taxon>
    </lineage>
</organism>
<protein>
    <recommendedName>
        <fullName evidence="5 10">Inositol-pentakisphosphate 2-kinase</fullName>
        <ecNumber evidence="4 10">2.7.1.158</ecNumber>
    </recommendedName>
</protein>
<dbReference type="InterPro" id="IPR009286">
    <property type="entry name" value="Ins_P5_2-kin"/>
</dbReference>
<gene>
    <name evidence="11" type="ORF">SAPINGB_P001078</name>
</gene>
<evidence type="ECO:0000313" key="11">
    <source>
        <dbReference type="EMBL" id="VVT46164.1"/>
    </source>
</evidence>
<dbReference type="GO" id="GO:0032958">
    <property type="term" value="P:inositol phosphate biosynthetic process"/>
    <property type="evidence" value="ECO:0007669"/>
    <property type="project" value="TreeGrafter"/>
</dbReference>
<dbReference type="Pfam" id="PF06090">
    <property type="entry name" value="Ins_P5_2-kin"/>
    <property type="match status" value="1"/>
</dbReference>
<dbReference type="InterPro" id="IPR043001">
    <property type="entry name" value="IP5_2-K_N_lobe"/>
</dbReference>
<dbReference type="GO" id="GO:0035299">
    <property type="term" value="F:inositol-1,3,4,5,6-pentakisphosphate 2-kinase activity"/>
    <property type="evidence" value="ECO:0007669"/>
    <property type="project" value="UniProtKB-EC"/>
</dbReference>
<accession>A0A5E8B5Q9</accession>
<evidence type="ECO:0000256" key="6">
    <source>
        <dbReference type="ARBA" id="ARBA00022679"/>
    </source>
</evidence>
<dbReference type="PANTHER" id="PTHR14456">
    <property type="entry name" value="INOSITOL POLYPHOSPHATE KINASE 1"/>
    <property type="match status" value="1"/>
</dbReference>
<evidence type="ECO:0000256" key="1">
    <source>
        <dbReference type="ARBA" id="ARBA00001774"/>
    </source>
</evidence>
<keyword evidence="9 10" id="KW-0067">ATP-binding</keyword>
<reference evidence="11 12" key="1">
    <citation type="submission" date="2019-09" db="EMBL/GenBank/DDBJ databases">
        <authorList>
            <person name="Brejova B."/>
        </authorList>
    </citation>
    <scope>NUCLEOTIDE SEQUENCE [LARGE SCALE GENOMIC DNA]</scope>
</reference>
<dbReference type="AlphaFoldDB" id="A0A5E8B5Q9"/>
<keyword evidence="6 10" id="KW-0808">Transferase</keyword>
<dbReference type="Gene3D" id="3.30.200.110">
    <property type="entry name" value="Inositol-pentakisphosphate 2-kinase, N-lobe"/>
    <property type="match status" value="1"/>
</dbReference>
<comment type="similarity">
    <text evidence="3">Belongs to the IPK1 type 1 family.</text>
</comment>
<evidence type="ECO:0000313" key="12">
    <source>
        <dbReference type="Proteomes" id="UP000398389"/>
    </source>
</evidence>
<dbReference type="RefSeq" id="XP_031851692.1">
    <property type="nucleotide sequence ID" value="XM_031995801.1"/>
</dbReference>
<dbReference type="PANTHER" id="PTHR14456:SF2">
    <property type="entry name" value="INOSITOL-PENTAKISPHOSPHATE 2-KINASE"/>
    <property type="match status" value="1"/>
</dbReference>
<dbReference type="OrthoDB" id="272370at2759"/>
<comment type="domain">
    <text evidence="10">The EXKPK motif is conserved in inositol-pentakisphosphate 2-kinases of both family 1 and 2.</text>
</comment>
<proteinExistence type="inferred from homology"/>
<keyword evidence="8 10" id="KW-0418">Kinase</keyword>
<dbReference type="EMBL" id="CABVLU010000001">
    <property type="protein sequence ID" value="VVT46164.1"/>
    <property type="molecule type" value="Genomic_DNA"/>
</dbReference>
<dbReference type="EC" id="2.7.1.158" evidence="4 10"/>